<dbReference type="GO" id="GO:0008270">
    <property type="term" value="F:zinc ion binding"/>
    <property type="evidence" value="ECO:0007669"/>
    <property type="project" value="UniProtKB-KW"/>
</dbReference>
<reference evidence="8 9" key="1">
    <citation type="journal article" date="2018" name="New Phytol.">
        <title>Phylogenomics of Endogonaceae and evolution of mycorrhizas within Mucoromycota.</title>
        <authorList>
            <person name="Chang Y."/>
            <person name="Desiro A."/>
            <person name="Na H."/>
            <person name="Sandor L."/>
            <person name="Lipzen A."/>
            <person name="Clum A."/>
            <person name="Barry K."/>
            <person name="Grigoriev I.V."/>
            <person name="Martin F.M."/>
            <person name="Stajich J.E."/>
            <person name="Smith M.E."/>
            <person name="Bonito G."/>
            <person name="Spatafora J.W."/>
        </authorList>
    </citation>
    <scope>NUCLEOTIDE SEQUENCE [LARGE SCALE GENOMIC DNA]</scope>
    <source>
        <strain evidence="8 9">AD002</strain>
    </source>
</reference>
<sequence length="299" mass="32931">MPTPPQQQPQTAIVTSPSLHFSDFLHCNNCFLLYTLAPNADNTFYLIECSHVLCKACLKSGNRAPSDTGASGTANVPSDTCFTAFCPLCKDRYSFAELNDKLPQTIERFFKPAQELLDDAYETLQFQNRNLLGLVRYLNDKVAKQRKVLESAKEEIKKAVGYRKALHAVQEENKVLRAELTSGGDAGAEGAKRRRVPSSRSSESRSGGSEIRVASTSSSNSRIPLLQVSPNDQRHLHPPRTPNGPARLSLPAHGTSPAHDQARYQPYPPQPQQRYDGFADSGYAERGQRPVFNSGDVVG</sequence>
<dbReference type="InterPro" id="IPR001841">
    <property type="entry name" value="Znf_RING"/>
</dbReference>
<feature type="domain" description="RING-type" evidence="7">
    <location>
        <begin position="27"/>
        <end position="90"/>
    </location>
</feature>
<keyword evidence="3" id="KW-0862">Zinc</keyword>
<protein>
    <recommendedName>
        <fullName evidence="7">RING-type domain-containing protein</fullName>
    </recommendedName>
</protein>
<keyword evidence="9" id="KW-1185">Reference proteome</keyword>
<keyword evidence="4" id="KW-0469">Meiosis</keyword>
<dbReference type="PROSITE" id="PS00518">
    <property type="entry name" value="ZF_RING_1"/>
    <property type="match status" value="1"/>
</dbReference>
<dbReference type="InterPro" id="IPR017907">
    <property type="entry name" value="Znf_RING_CS"/>
</dbReference>
<feature type="compositionally biased region" description="Low complexity" evidence="6">
    <location>
        <begin position="198"/>
        <end position="213"/>
    </location>
</feature>
<keyword evidence="1" id="KW-0479">Metal-binding</keyword>
<keyword evidence="2 5" id="KW-0863">Zinc-finger</keyword>
<dbReference type="Proteomes" id="UP000274822">
    <property type="component" value="Unassembled WGS sequence"/>
</dbReference>
<dbReference type="GO" id="GO:0007129">
    <property type="term" value="P:homologous chromosome pairing at meiosis"/>
    <property type="evidence" value="ECO:0007669"/>
    <property type="project" value="TreeGrafter"/>
</dbReference>
<dbReference type="PROSITE" id="PS50089">
    <property type="entry name" value="ZF_RING_2"/>
    <property type="match status" value="1"/>
</dbReference>
<evidence type="ECO:0000259" key="7">
    <source>
        <dbReference type="PROSITE" id="PS50089"/>
    </source>
</evidence>
<evidence type="ECO:0000256" key="2">
    <source>
        <dbReference type="ARBA" id="ARBA00022771"/>
    </source>
</evidence>
<dbReference type="Gene3D" id="3.30.40.10">
    <property type="entry name" value="Zinc/RING finger domain, C3HC4 (zinc finger)"/>
    <property type="match status" value="1"/>
</dbReference>
<evidence type="ECO:0000256" key="4">
    <source>
        <dbReference type="ARBA" id="ARBA00023254"/>
    </source>
</evidence>
<dbReference type="PANTHER" id="PTHR22663">
    <property type="entry name" value="RING FINGER PROTEIN NARYA-RELATED"/>
    <property type="match status" value="1"/>
</dbReference>
<evidence type="ECO:0000256" key="3">
    <source>
        <dbReference type="ARBA" id="ARBA00022833"/>
    </source>
</evidence>
<feature type="region of interest" description="Disordered" evidence="6">
    <location>
        <begin position="180"/>
        <end position="299"/>
    </location>
</feature>
<comment type="caution">
    <text evidence="8">The sequence shown here is derived from an EMBL/GenBank/DDBJ whole genome shotgun (WGS) entry which is preliminary data.</text>
</comment>
<organism evidence="8 9">
    <name type="scientific">Jimgerdemannia flammicorona</name>
    <dbReference type="NCBI Taxonomy" id="994334"/>
    <lineage>
        <taxon>Eukaryota</taxon>
        <taxon>Fungi</taxon>
        <taxon>Fungi incertae sedis</taxon>
        <taxon>Mucoromycota</taxon>
        <taxon>Mucoromycotina</taxon>
        <taxon>Endogonomycetes</taxon>
        <taxon>Endogonales</taxon>
        <taxon>Endogonaceae</taxon>
        <taxon>Jimgerdemannia</taxon>
    </lineage>
</organism>
<evidence type="ECO:0000313" key="9">
    <source>
        <dbReference type="Proteomes" id="UP000274822"/>
    </source>
</evidence>
<dbReference type="InterPro" id="IPR042123">
    <property type="entry name" value="Zip3/RNF212-like"/>
</dbReference>
<accession>A0A433QMU0</accession>
<evidence type="ECO:0000256" key="1">
    <source>
        <dbReference type="ARBA" id="ARBA00022723"/>
    </source>
</evidence>
<name>A0A433QMU0_9FUNG</name>
<dbReference type="AlphaFoldDB" id="A0A433QMU0"/>
<dbReference type="GO" id="GO:0000795">
    <property type="term" value="C:synaptonemal complex"/>
    <property type="evidence" value="ECO:0007669"/>
    <property type="project" value="InterPro"/>
</dbReference>
<evidence type="ECO:0000256" key="6">
    <source>
        <dbReference type="SAM" id="MobiDB-lite"/>
    </source>
</evidence>
<evidence type="ECO:0000256" key="5">
    <source>
        <dbReference type="PROSITE-ProRule" id="PRU00175"/>
    </source>
</evidence>
<gene>
    <name evidence="8" type="ORF">BC938DRAFT_478468</name>
</gene>
<dbReference type="GO" id="GO:0007131">
    <property type="term" value="P:reciprocal meiotic recombination"/>
    <property type="evidence" value="ECO:0007669"/>
    <property type="project" value="InterPro"/>
</dbReference>
<dbReference type="InterPro" id="IPR013083">
    <property type="entry name" value="Znf_RING/FYVE/PHD"/>
</dbReference>
<proteinExistence type="predicted"/>
<evidence type="ECO:0000313" key="8">
    <source>
        <dbReference type="EMBL" id="RUS31094.1"/>
    </source>
</evidence>
<dbReference type="GO" id="GO:0016925">
    <property type="term" value="P:protein sumoylation"/>
    <property type="evidence" value="ECO:0007669"/>
    <property type="project" value="TreeGrafter"/>
</dbReference>
<dbReference type="EMBL" id="RBNJ01003296">
    <property type="protein sequence ID" value="RUS31094.1"/>
    <property type="molecule type" value="Genomic_DNA"/>
</dbReference>
<dbReference type="PANTHER" id="PTHR22663:SF17">
    <property type="entry name" value="RING FINGER PROTEIN NARYA-RELATED"/>
    <property type="match status" value="1"/>
</dbReference>
<dbReference type="GO" id="GO:0019789">
    <property type="term" value="F:SUMO transferase activity"/>
    <property type="evidence" value="ECO:0007669"/>
    <property type="project" value="InterPro"/>
</dbReference>